<feature type="region of interest" description="Disordered" evidence="1">
    <location>
        <begin position="52"/>
        <end position="84"/>
    </location>
</feature>
<evidence type="ECO:0000313" key="3">
    <source>
        <dbReference type="Proteomes" id="UP000188388"/>
    </source>
</evidence>
<organism evidence="2 3">
    <name type="scientific">Mesorhizobium prunaredense</name>
    <dbReference type="NCBI Taxonomy" id="1631249"/>
    <lineage>
        <taxon>Bacteria</taxon>
        <taxon>Pseudomonadati</taxon>
        <taxon>Pseudomonadota</taxon>
        <taxon>Alphaproteobacteria</taxon>
        <taxon>Hyphomicrobiales</taxon>
        <taxon>Phyllobacteriaceae</taxon>
        <taxon>Mesorhizobium</taxon>
    </lineage>
</organism>
<evidence type="ECO:0000256" key="1">
    <source>
        <dbReference type="SAM" id="MobiDB-lite"/>
    </source>
</evidence>
<dbReference type="EMBL" id="FTPD01000017">
    <property type="protein sequence ID" value="SIT56031.1"/>
    <property type="molecule type" value="Genomic_DNA"/>
</dbReference>
<gene>
    <name evidence="2" type="ORF">BQ8794_240238</name>
</gene>
<sequence length="84" mass="9670">MVPIISVHPGLLAPRSKSGIHRLCLGGMTKRSAFAWMSRVLVPHNSQHQRLHPWRHHRRATQATRDDLDWQLAAHQPRRTASSR</sequence>
<name>A0A1R3V9U8_9HYPH</name>
<protein>
    <submittedName>
        <fullName evidence="2">Uncharacterized protein</fullName>
    </submittedName>
</protein>
<dbReference type="Proteomes" id="UP000188388">
    <property type="component" value="Unassembled WGS sequence"/>
</dbReference>
<proteinExistence type="predicted"/>
<accession>A0A1R3V9U8</accession>
<evidence type="ECO:0000313" key="2">
    <source>
        <dbReference type="EMBL" id="SIT56031.1"/>
    </source>
</evidence>
<keyword evidence="3" id="KW-1185">Reference proteome</keyword>
<dbReference type="AlphaFoldDB" id="A0A1R3V9U8"/>
<reference evidence="3" key="1">
    <citation type="submission" date="2017-01" db="EMBL/GenBank/DDBJ databases">
        <authorList>
            <person name="Brunel B."/>
        </authorList>
    </citation>
    <scope>NUCLEOTIDE SEQUENCE [LARGE SCALE GENOMIC DNA]</scope>
</reference>